<evidence type="ECO:0000313" key="1">
    <source>
        <dbReference type="EMBL" id="EBR0844813.1"/>
    </source>
</evidence>
<dbReference type="EMBL" id="AAGRCI010000013">
    <property type="protein sequence ID" value="EBR0844813.1"/>
    <property type="molecule type" value="Genomic_DNA"/>
</dbReference>
<name>A0A5U6SKB3_SALER</name>
<dbReference type="Pfam" id="PF10554">
    <property type="entry name" value="Phage_ASH"/>
    <property type="match status" value="1"/>
</dbReference>
<proteinExistence type="predicted"/>
<organism evidence="1">
    <name type="scientific">Salmonella enterica</name>
    <name type="common">Salmonella choleraesuis</name>
    <dbReference type="NCBI Taxonomy" id="28901"/>
    <lineage>
        <taxon>Bacteria</taxon>
        <taxon>Pseudomonadati</taxon>
        <taxon>Pseudomonadota</taxon>
        <taxon>Gammaproteobacteria</taxon>
        <taxon>Enterobacterales</taxon>
        <taxon>Enterobacteriaceae</taxon>
        <taxon>Salmonella</taxon>
    </lineage>
</organism>
<comment type="caution">
    <text evidence="1">The sequence shown here is derived from an EMBL/GenBank/DDBJ whole genome shotgun (WGS) entry which is preliminary data.</text>
</comment>
<dbReference type="InterPro" id="IPR018880">
    <property type="entry name" value="Phage_P4_Ash"/>
</dbReference>
<dbReference type="AlphaFoldDB" id="A0A5U6SKB3"/>
<accession>A0A5U6SKB3</accession>
<reference evidence="1" key="1">
    <citation type="submission" date="2018-07" db="EMBL/GenBank/DDBJ databases">
        <authorList>
            <consortium name="GenomeTrakr network: Whole genome sequencing for foodborne pathogen traceback"/>
        </authorList>
    </citation>
    <scope>NUCLEOTIDE SEQUENCE</scope>
    <source>
        <strain evidence="1">CFSAN056582</strain>
    </source>
</reference>
<protein>
    <submittedName>
        <fullName evidence="1">Uncharacterized protein</fullName>
    </submittedName>
</protein>
<gene>
    <name evidence="1" type="ORF">BRO79_15330</name>
</gene>
<sequence length="187" mass="20472">MMNAVLENRNNGRYITPAPHKTGAGICTPMFITAHNRASAVFLRAKHCLIRIMVGRAGQPKGWPGSVMTGSANPVRLTTHEICTSGGELLKFIAEAAIMATTPTPKHPKSAIPQLSNDCCHKVCRAHGLARQLYADALAQNDPSTTRFLYALSYIEGDIRDIREELIAVGLFEAALESCIRNKMRRD</sequence>